<organism evidence="2 3">
    <name type="scientific">Streptomyces paromomycinus</name>
    <name type="common">Streptomyces rimosus subsp. paromomycinus</name>
    <dbReference type="NCBI Taxonomy" id="92743"/>
    <lineage>
        <taxon>Bacteria</taxon>
        <taxon>Bacillati</taxon>
        <taxon>Actinomycetota</taxon>
        <taxon>Actinomycetes</taxon>
        <taxon>Kitasatosporales</taxon>
        <taxon>Streptomycetaceae</taxon>
        <taxon>Streptomyces</taxon>
    </lineage>
</organism>
<protein>
    <recommendedName>
        <fullName evidence="4">SH3 domain-containing protein</fullName>
    </recommendedName>
</protein>
<evidence type="ECO:0000313" key="2">
    <source>
        <dbReference type="EMBL" id="GCD41841.1"/>
    </source>
</evidence>
<gene>
    <name evidence="2" type="ORF">GKJPGBOP_01498</name>
</gene>
<dbReference type="RefSeq" id="WP_174857290.1">
    <property type="nucleotide sequence ID" value="NZ_BHZD01000001.1"/>
</dbReference>
<evidence type="ECO:0008006" key="4">
    <source>
        <dbReference type="Google" id="ProtNLM"/>
    </source>
</evidence>
<feature type="signal peptide" evidence="1">
    <location>
        <begin position="1"/>
        <end position="28"/>
    </location>
</feature>
<accession>A0A401VXS9</accession>
<reference evidence="2 3" key="1">
    <citation type="submission" date="2018-11" db="EMBL/GenBank/DDBJ databases">
        <title>Whole genome sequence of Streptomyces paromomycinus NBRC 15454(T).</title>
        <authorList>
            <person name="Komaki H."/>
            <person name="Tamura T."/>
        </authorList>
    </citation>
    <scope>NUCLEOTIDE SEQUENCE [LARGE SCALE GENOMIC DNA]</scope>
    <source>
        <strain evidence="2 3">NBRC 15454</strain>
    </source>
</reference>
<keyword evidence="3" id="KW-1185">Reference proteome</keyword>
<comment type="caution">
    <text evidence="2">The sequence shown here is derived from an EMBL/GenBank/DDBJ whole genome shotgun (WGS) entry which is preliminary data.</text>
</comment>
<dbReference type="Proteomes" id="UP000286746">
    <property type="component" value="Unassembled WGS sequence"/>
</dbReference>
<sequence length="112" mass="11432">MRSSRITLTAAVLGSLALPLLSAPTASAAVPSGATVTRPCEQPGPWNVHASAVTIRAKASAKATAVGILYPSHDFTAHPAAGNWVAVTDHSTGVSGFVSGTYVYRGTRICLD</sequence>
<feature type="chain" id="PRO_5018974714" description="SH3 domain-containing protein" evidence="1">
    <location>
        <begin position="29"/>
        <end position="112"/>
    </location>
</feature>
<evidence type="ECO:0000256" key="1">
    <source>
        <dbReference type="SAM" id="SignalP"/>
    </source>
</evidence>
<dbReference type="EMBL" id="BHZD01000001">
    <property type="protein sequence ID" value="GCD41841.1"/>
    <property type="molecule type" value="Genomic_DNA"/>
</dbReference>
<dbReference type="AlphaFoldDB" id="A0A401VXS9"/>
<proteinExistence type="predicted"/>
<name>A0A401VXS9_STREY</name>
<keyword evidence="1" id="KW-0732">Signal</keyword>
<evidence type="ECO:0000313" key="3">
    <source>
        <dbReference type="Proteomes" id="UP000286746"/>
    </source>
</evidence>